<sequence>LRMDSQARRNMANFIISSLAGELDTGSHVESMRRFEIIRALRLLISQASLADKDQACSILQIILKDLNIEPIQPCIGNEALQALASVTHYLDATSTNRPPQRLMRILEDAWPQVFQWLWSQIFTLTLPPVSSDDATLNSYYYSAAISVLSLYSSYPILFHVATEADLPLDLLVSRLWYIRAKRLDPSIPSAIVHLYRTYLSPQKSAPDPNSQCAALGVASSFHMLYTNFQWRDSDRDVLHSAISSTIQLLLHAPRAELSAKTPDLALVESHLAIIVALSHAEKHPYAFINNHSPSVIVKLLMSLGNFSANDAFLAKCTSLCVEHLCLVLESSPGFQPILEALDAMLLPALIKLHSRLPQLCSLTPAQHDAPSLLCNILSKYLIFISFRERVAKSLSIIAKTELENLLPKDSPFTTAWIDFKELSMKRSKVITQPHRGRAKNEIVCSNITCRETKQKADLACCSRCHVAFYCSKACQVYDWKHGDHKATCVGAYDRRKNFPIGNRDMFSVDELVRSEVKLKLSEICAAWEDLSQDCIVPLVIFDLVTHPLSLTITKADPDVPPHRRTTARQTVFWKETVEMVDAERKRGVNKGILLAYIPAGAECYHSMVMITLDELRTVVFSSKPMFGLGPATVSVG</sequence>
<name>A0AAW0E1Z8_9AGAR</name>
<evidence type="ECO:0000256" key="1">
    <source>
        <dbReference type="ARBA" id="ARBA00022723"/>
    </source>
</evidence>
<evidence type="ECO:0000256" key="2">
    <source>
        <dbReference type="ARBA" id="ARBA00022771"/>
    </source>
</evidence>
<dbReference type="Pfam" id="PF01753">
    <property type="entry name" value="zf-MYND"/>
    <property type="match status" value="1"/>
</dbReference>
<keyword evidence="7" id="KW-1185">Reference proteome</keyword>
<feature type="non-terminal residue" evidence="6">
    <location>
        <position position="1"/>
    </location>
</feature>
<dbReference type="Proteomes" id="UP001362999">
    <property type="component" value="Unassembled WGS sequence"/>
</dbReference>
<dbReference type="InterPro" id="IPR002893">
    <property type="entry name" value="Znf_MYND"/>
</dbReference>
<evidence type="ECO:0000256" key="3">
    <source>
        <dbReference type="ARBA" id="ARBA00022833"/>
    </source>
</evidence>
<dbReference type="EMBL" id="JAWWNJ010000004">
    <property type="protein sequence ID" value="KAK7057614.1"/>
    <property type="molecule type" value="Genomic_DNA"/>
</dbReference>
<proteinExistence type="predicted"/>
<evidence type="ECO:0000256" key="4">
    <source>
        <dbReference type="PROSITE-ProRule" id="PRU00134"/>
    </source>
</evidence>
<keyword evidence="1" id="KW-0479">Metal-binding</keyword>
<feature type="domain" description="MYND-type" evidence="5">
    <location>
        <begin position="447"/>
        <end position="489"/>
    </location>
</feature>
<organism evidence="6 7">
    <name type="scientific">Favolaschia claudopus</name>
    <dbReference type="NCBI Taxonomy" id="2862362"/>
    <lineage>
        <taxon>Eukaryota</taxon>
        <taxon>Fungi</taxon>
        <taxon>Dikarya</taxon>
        <taxon>Basidiomycota</taxon>
        <taxon>Agaricomycotina</taxon>
        <taxon>Agaricomycetes</taxon>
        <taxon>Agaricomycetidae</taxon>
        <taxon>Agaricales</taxon>
        <taxon>Marasmiineae</taxon>
        <taxon>Mycenaceae</taxon>
        <taxon>Favolaschia</taxon>
    </lineage>
</organism>
<evidence type="ECO:0000259" key="5">
    <source>
        <dbReference type="PROSITE" id="PS50865"/>
    </source>
</evidence>
<protein>
    <recommendedName>
        <fullName evidence="5">MYND-type domain-containing protein</fullName>
    </recommendedName>
</protein>
<accession>A0AAW0E1Z8</accession>
<keyword evidence="2 4" id="KW-0863">Zinc-finger</keyword>
<dbReference type="SUPFAM" id="SSF144232">
    <property type="entry name" value="HIT/MYND zinc finger-like"/>
    <property type="match status" value="1"/>
</dbReference>
<keyword evidence="3" id="KW-0862">Zinc</keyword>
<dbReference type="AlphaFoldDB" id="A0AAW0E1Z8"/>
<dbReference type="PROSITE" id="PS50865">
    <property type="entry name" value="ZF_MYND_2"/>
    <property type="match status" value="1"/>
</dbReference>
<dbReference type="Gene3D" id="6.10.140.2220">
    <property type="match status" value="1"/>
</dbReference>
<dbReference type="GO" id="GO:0008270">
    <property type="term" value="F:zinc ion binding"/>
    <property type="evidence" value="ECO:0007669"/>
    <property type="project" value="UniProtKB-KW"/>
</dbReference>
<reference evidence="6 7" key="1">
    <citation type="journal article" date="2024" name="J Genomics">
        <title>Draft genome sequencing and assembly of Favolaschia claudopus CIRM-BRFM 2984 isolated from oak limbs.</title>
        <authorList>
            <person name="Navarro D."/>
            <person name="Drula E."/>
            <person name="Chaduli D."/>
            <person name="Cazenave R."/>
            <person name="Ahrendt S."/>
            <person name="Wang J."/>
            <person name="Lipzen A."/>
            <person name="Daum C."/>
            <person name="Barry K."/>
            <person name="Grigoriev I.V."/>
            <person name="Favel A."/>
            <person name="Rosso M.N."/>
            <person name="Martin F."/>
        </authorList>
    </citation>
    <scope>NUCLEOTIDE SEQUENCE [LARGE SCALE GENOMIC DNA]</scope>
    <source>
        <strain evidence="6 7">CIRM-BRFM 2984</strain>
    </source>
</reference>
<comment type="caution">
    <text evidence="6">The sequence shown here is derived from an EMBL/GenBank/DDBJ whole genome shotgun (WGS) entry which is preliminary data.</text>
</comment>
<evidence type="ECO:0000313" key="7">
    <source>
        <dbReference type="Proteomes" id="UP001362999"/>
    </source>
</evidence>
<evidence type="ECO:0000313" key="6">
    <source>
        <dbReference type="EMBL" id="KAK7057614.1"/>
    </source>
</evidence>
<gene>
    <name evidence="6" type="ORF">R3P38DRAFT_2842040</name>
</gene>